<reference evidence="1" key="1">
    <citation type="submission" date="2022-08" db="EMBL/GenBank/DDBJ databases">
        <authorList>
            <person name="Kallberg Y."/>
            <person name="Tangrot J."/>
            <person name="Rosling A."/>
        </authorList>
    </citation>
    <scope>NUCLEOTIDE SEQUENCE</scope>
    <source>
        <strain evidence="1">Wild A</strain>
    </source>
</reference>
<gene>
    <name evidence="1" type="ORF">FWILDA_LOCUS15125</name>
</gene>
<organism evidence="1 2">
    <name type="scientific">Funneliformis geosporum</name>
    <dbReference type="NCBI Taxonomy" id="1117311"/>
    <lineage>
        <taxon>Eukaryota</taxon>
        <taxon>Fungi</taxon>
        <taxon>Fungi incertae sedis</taxon>
        <taxon>Mucoromycota</taxon>
        <taxon>Glomeromycotina</taxon>
        <taxon>Glomeromycetes</taxon>
        <taxon>Glomerales</taxon>
        <taxon>Glomeraceae</taxon>
        <taxon>Funneliformis</taxon>
    </lineage>
</organism>
<evidence type="ECO:0000313" key="2">
    <source>
        <dbReference type="Proteomes" id="UP001153678"/>
    </source>
</evidence>
<dbReference type="EMBL" id="CAMKVN010007490">
    <property type="protein sequence ID" value="CAI2191546.1"/>
    <property type="molecule type" value="Genomic_DNA"/>
</dbReference>
<keyword evidence="2" id="KW-1185">Reference proteome</keyword>
<dbReference type="OrthoDB" id="1700726at2759"/>
<protein>
    <submittedName>
        <fullName evidence="1">12823_t:CDS:1</fullName>
    </submittedName>
</protein>
<comment type="caution">
    <text evidence="1">The sequence shown here is derived from an EMBL/GenBank/DDBJ whole genome shotgun (WGS) entry which is preliminary data.</text>
</comment>
<evidence type="ECO:0000313" key="1">
    <source>
        <dbReference type="EMBL" id="CAI2191546.1"/>
    </source>
</evidence>
<accession>A0A9W4WZU2</accession>
<proteinExistence type="predicted"/>
<name>A0A9W4WZU2_9GLOM</name>
<dbReference type="AlphaFoldDB" id="A0A9W4WZU2"/>
<sequence>MSLQIPDLDYKKPGQTAVYRNAIPCPEVNTVFENFQNDVSKFAERQCLGYRPFDKNTVNFGEYVWETYEQTLDKVNNVGSGLVYTNDIVANAA</sequence>
<dbReference type="Proteomes" id="UP001153678">
    <property type="component" value="Unassembled WGS sequence"/>
</dbReference>